<gene>
    <name evidence="1" type="ORF">BN7_4248</name>
</gene>
<protein>
    <recommendedName>
        <fullName evidence="3">Altered inheritance of mitochondria protein 36, mitochondrial</fullName>
    </recommendedName>
</protein>
<evidence type="ECO:0000313" key="1">
    <source>
        <dbReference type="EMBL" id="CCH44680.1"/>
    </source>
</evidence>
<proteinExistence type="predicted"/>
<dbReference type="eggNOG" id="ENOG502S2G9">
    <property type="taxonomic scope" value="Eukaryota"/>
</dbReference>
<reference evidence="1 2" key="1">
    <citation type="journal article" date="2012" name="Eukaryot. Cell">
        <title>Draft genome sequence of Wickerhamomyces ciferrii NRRL Y-1031 F-60-10.</title>
        <authorList>
            <person name="Schneider J."/>
            <person name="Andrea H."/>
            <person name="Blom J."/>
            <person name="Jaenicke S."/>
            <person name="Ruckert C."/>
            <person name="Schorsch C."/>
            <person name="Szczepanowski R."/>
            <person name="Farwick M."/>
            <person name="Goesmann A."/>
            <person name="Puhler A."/>
            <person name="Schaffer S."/>
            <person name="Tauch A."/>
            <person name="Kohler T."/>
            <person name="Brinkrolf K."/>
        </authorList>
    </citation>
    <scope>NUCLEOTIDE SEQUENCE [LARGE SCALE GENOMIC DNA]</scope>
    <source>
        <strain evidence="2">ATCC 14091 / BCRC 22168 / CBS 111 / JCM 3599 / NBRC 0793 / NRRL Y-1031 F-60-10</strain>
    </source>
</reference>
<sequence length="243" mass="28112">MFRSKPFGIGAFKSSLFPRIKPQSQPLFKRCLSSKNNQPSKDPNKSVRFRNFIAIGIISWVILAQVVEAVNKEQKGSRSMSESEYFKQQMKLKRRKALFTQEEKQVYFVKADKNQDDLKELKLDGFELIDPSKLVEREKNDKESLYNALLNDPDTKTLPTGLLVDLISKELKNNESKKFVVINYPPDIKESVKFEEKAVTIKKLIHLSDDKESKVEDDVLKYYNTVNKVQTIESTEDLIKSLE</sequence>
<accession>K0KHJ0</accession>
<evidence type="ECO:0000313" key="2">
    <source>
        <dbReference type="Proteomes" id="UP000009328"/>
    </source>
</evidence>
<dbReference type="HOGENOM" id="CLU_1143313_0_0_1"/>
<name>K0KHJ0_WICCF</name>
<comment type="caution">
    <text evidence="1">The sequence shown here is derived from an EMBL/GenBank/DDBJ whole genome shotgun (WGS) entry which is preliminary data.</text>
</comment>
<dbReference type="Proteomes" id="UP000009328">
    <property type="component" value="Unassembled WGS sequence"/>
</dbReference>
<organism evidence="1 2">
    <name type="scientific">Wickerhamomyces ciferrii (strain ATCC 14091 / BCRC 22168 / CBS 111 / JCM 3599 / NBRC 0793 / NRRL Y-1031 F-60-10)</name>
    <name type="common">Yeast</name>
    <name type="synonym">Pichia ciferrii</name>
    <dbReference type="NCBI Taxonomy" id="1206466"/>
    <lineage>
        <taxon>Eukaryota</taxon>
        <taxon>Fungi</taxon>
        <taxon>Dikarya</taxon>
        <taxon>Ascomycota</taxon>
        <taxon>Saccharomycotina</taxon>
        <taxon>Saccharomycetes</taxon>
        <taxon>Phaffomycetales</taxon>
        <taxon>Wickerhamomycetaceae</taxon>
        <taxon>Wickerhamomyces</taxon>
    </lineage>
</organism>
<dbReference type="EMBL" id="CAIF01000151">
    <property type="protein sequence ID" value="CCH44680.1"/>
    <property type="molecule type" value="Genomic_DNA"/>
</dbReference>
<evidence type="ECO:0008006" key="3">
    <source>
        <dbReference type="Google" id="ProtNLM"/>
    </source>
</evidence>
<keyword evidence="2" id="KW-1185">Reference proteome</keyword>
<dbReference type="AlphaFoldDB" id="K0KHJ0"/>
<dbReference type="InParanoid" id="K0KHJ0"/>
<dbReference type="FunCoup" id="K0KHJ0">
    <property type="interactions" value="24"/>
</dbReference>